<dbReference type="GO" id="GO:1901858">
    <property type="term" value="P:regulation of mitochondrial DNA metabolic process"/>
    <property type="evidence" value="ECO:0007669"/>
    <property type="project" value="TreeGrafter"/>
</dbReference>
<feature type="transmembrane region" description="Helical" evidence="7">
    <location>
        <begin position="151"/>
        <end position="171"/>
    </location>
</feature>
<evidence type="ECO:0000256" key="7">
    <source>
        <dbReference type="SAM" id="Phobius"/>
    </source>
</evidence>
<evidence type="ECO:0000313" key="9">
    <source>
        <dbReference type="WBParaSite" id="ALUE_0000564101-mRNA-1"/>
    </source>
</evidence>
<organism evidence="8 9">
    <name type="scientific">Ascaris lumbricoides</name>
    <name type="common">Giant roundworm</name>
    <dbReference type="NCBI Taxonomy" id="6252"/>
    <lineage>
        <taxon>Eukaryota</taxon>
        <taxon>Metazoa</taxon>
        <taxon>Ecdysozoa</taxon>
        <taxon>Nematoda</taxon>
        <taxon>Chromadorea</taxon>
        <taxon>Rhabditida</taxon>
        <taxon>Spirurina</taxon>
        <taxon>Ascaridomorpha</taxon>
        <taxon>Ascaridoidea</taxon>
        <taxon>Ascarididae</taxon>
        <taxon>Ascaris</taxon>
    </lineage>
</organism>
<feature type="transmembrane region" description="Helical" evidence="7">
    <location>
        <begin position="259"/>
        <end position="277"/>
    </location>
</feature>
<evidence type="ECO:0000256" key="5">
    <source>
        <dbReference type="ARBA" id="ARBA00023136"/>
    </source>
</evidence>
<dbReference type="PANTHER" id="PTHR11266:SF17">
    <property type="entry name" value="PROTEIN MPV17"/>
    <property type="match status" value="1"/>
</dbReference>
<evidence type="ECO:0000256" key="6">
    <source>
        <dbReference type="ARBA" id="ARBA00049743"/>
    </source>
</evidence>
<protein>
    <recommendedName>
        <fullName evidence="6">Mitochondrial inner membrane protein Mpv17</fullName>
    </recommendedName>
</protein>
<keyword evidence="4 7" id="KW-1133">Transmembrane helix</keyword>
<feature type="transmembrane region" description="Helical" evidence="7">
    <location>
        <begin position="50"/>
        <end position="71"/>
    </location>
</feature>
<reference evidence="9" key="1">
    <citation type="submission" date="2023-03" db="UniProtKB">
        <authorList>
            <consortium name="WormBaseParasite"/>
        </authorList>
    </citation>
    <scope>IDENTIFICATION</scope>
</reference>
<evidence type="ECO:0000313" key="8">
    <source>
        <dbReference type="Proteomes" id="UP000036681"/>
    </source>
</evidence>
<name>A0A9J2P7G0_ASCLU</name>
<evidence type="ECO:0000256" key="3">
    <source>
        <dbReference type="ARBA" id="ARBA00022692"/>
    </source>
</evidence>
<dbReference type="PANTHER" id="PTHR11266">
    <property type="entry name" value="PEROXISOMAL MEMBRANE PROTEIN 2, PXMP2 MPV17"/>
    <property type="match status" value="1"/>
</dbReference>
<comment type="subcellular location">
    <subcellularLocation>
        <location evidence="1">Membrane</location>
        <topology evidence="1">Multi-pass membrane protein</topology>
    </subcellularLocation>
</comment>
<dbReference type="GO" id="GO:0015267">
    <property type="term" value="F:channel activity"/>
    <property type="evidence" value="ECO:0007669"/>
    <property type="project" value="TreeGrafter"/>
</dbReference>
<dbReference type="GO" id="GO:0016020">
    <property type="term" value="C:membrane"/>
    <property type="evidence" value="ECO:0007669"/>
    <property type="project" value="UniProtKB-SubCell"/>
</dbReference>
<evidence type="ECO:0000256" key="2">
    <source>
        <dbReference type="ARBA" id="ARBA00006824"/>
    </source>
</evidence>
<comment type="similarity">
    <text evidence="2">Belongs to the peroxisomal membrane protein PXMP2/4 family.</text>
</comment>
<accession>A0A9J2P7G0</accession>
<evidence type="ECO:0000256" key="1">
    <source>
        <dbReference type="ARBA" id="ARBA00004141"/>
    </source>
</evidence>
<dbReference type="Proteomes" id="UP000036681">
    <property type="component" value="Unplaced"/>
</dbReference>
<dbReference type="AlphaFoldDB" id="A0A9J2P7G0"/>
<proteinExistence type="inferred from homology"/>
<dbReference type="GO" id="GO:0005739">
    <property type="term" value="C:mitochondrion"/>
    <property type="evidence" value="ECO:0007669"/>
    <property type="project" value="TreeGrafter"/>
</dbReference>
<keyword evidence="8" id="KW-1185">Reference proteome</keyword>
<feature type="transmembrane region" description="Helical" evidence="7">
    <location>
        <begin position="16"/>
        <end position="38"/>
    </location>
</feature>
<sequence length="396" mass="45198">MLLYRLYESALARHPFITQVVSAGSLAGIGDVFSQLLVEDRWRKGGYEPIRTARFVGVISVWVAPILYRWFGILERISGSSSIVPIKRMLIDQTVMAPLLTSTVITNLHLVEGNRPHDAFLRARKEIVPVLITNYKVWPFVQLFNFYAVPLRYRIIVLQFVGIFWNAYLSFMTQSTQSASAADTIKAKNLQNPLLPIEATRMAERWAHATWRCYSRLMKRRPVFTQCVTAGFLGVCGDAISQKLVEGHSWKEYDASRGARFFIITGIYIAPILVYWFRTLERVGGNPKIVPLKRVLIDQTLFAPPFNATVLFNLRLLERETPAQSYRSLKRDFLGVWIPSLLYWPGVQLVNFYCVPLNFRVIVVQVAALLWNSFLSYRTQAAPTVTLSKTVANVVE</sequence>
<dbReference type="InterPro" id="IPR007248">
    <property type="entry name" value="Mpv17_PMP22"/>
</dbReference>
<evidence type="ECO:0000256" key="4">
    <source>
        <dbReference type="ARBA" id="ARBA00022989"/>
    </source>
</evidence>
<keyword evidence="3 7" id="KW-0812">Transmembrane</keyword>
<keyword evidence="5 7" id="KW-0472">Membrane</keyword>
<dbReference type="WBParaSite" id="ALUE_0000564101-mRNA-1">
    <property type="protein sequence ID" value="ALUE_0000564101-mRNA-1"/>
    <property type="gene ID" value="ALUE_0000564101"/>
</dbReference>
<dbReference type="Pfam" id="PF04117">
    <property type="entry name" value="Mpv17_PMP22"/>
    <property type="match status" value="2"/>
</dbReference>